<proteinExistence type="predicted"/>
<gene>
    <name evidence="1" type="ORF">S01H4_10912</name>
</gene>
<dbReference type="AlphaFoldDB" id="X1AH11"/>
<evidence type="ECO:0000313" key="1">
    <source>
        <dbReference type="EMBL" id="GAG69012.1"/>
    </source>
</evidence>
<dbReference type="EMBL" id="BART01004283">
    <property type="protein sequence ID" value="GAG69012.1"/>
    <property type="molecule type" value="Genomic_DNA"/>
</dbReference>
<reference evidence="1" key="1">
    <citation type="journal article" date="2014" name="Front. Microbiol.">
        <title>High frequency of phylogenetically diverse reductive dehalogenase-homologous genes in deep subseafloor sedimentary metagenomes.</title>
        <authorList>
            <person name="Kawai M."/>
            <person name="Futagami T."/>
            <person name="Toyoda A."/>
            <person name="Takaki Y."/>
            <person name="Nishi S."/>
            <person name="Hori S."/>
            <person name="Arai W."/>
            <person name="Tsubouchi T."/>
            <person name="Morono Y."/>
            <person name="Uchiyama I."/>
            <person name="Ito T."/>
            <person name="Fujiyama A."/>
            <person name="Inagaki F."/>
            <person name="Takami H."/>
        </authorList>
    </citation>
    <scope>NUCLEOTIDE SEQUENCE</scope>
    <source>
        <strain evidence="1">Expedition CK06-06</strain>
    </source>
</reference>
<name>X1AH11_9ZZZZ</name>
<protein>
    <submittedName>
        <fullName evidence="1">Uncharacterized protein</fullName>
    </submittedName>
</protein>
<sequence length="91" mass="10477">MIAVIPILDPHLRVYFLSCLRAGKEQHARRPDISAHGVYTNGLTAGLRRGVDLFDVAERMEYAKGFFGKNHSYLRPRRTDRWFPPGHKVQT</sequence>
<comment type="caution">
    <text evidence="1">The sequence shown here is derived from an EMBL/GenBank/DDBJ whole genome shotgun (WGS) entry which is preliminary data.</text>
</comment>
<organism evidence="1">
    <name type="scientific">marine sediment metagenome</name>
    <dbReference type="NCBI Taxonomy" id="412755"/>
    <lineage>
        <taxon>unclassified sequences</taxon>
        <taxon>metagenomes</taxon>
        <taxon>ecological metagenomes</taxon>
    </lineage>
</organism>
<accession>X1AH11</accession>